<sequence length="145" mass="16275">MEFFDATSSSSYPFISTNHDEGTKPLDLFPNENQNGAFEPLPLISSLLRSPEAPNYSDQNPKPHGVSDDHNDDVTVALHIGLPEYSSDHGFIMNPNESTAVSNDVVAVEKYWIPTQEQILVGFTHFSCHVCFKTFNRYNNLQVQL</sequence>
<evidence type="ECO:0000313" key="2">
    <source>
        <dbReference type="EMBL" id="PON50352.1"/>
    </source>
</evidence>
<keyword evidence="3" id="KW-1185">Reference proteome</keyword>
<dbReference type="PANTHER" id="PTHR45878:SF1">
    <property type="entry name" value="ZINC FINGER PROTEIN WIP2"/>
    <property type="match status" value="1"/>
</dbReference>
<name>A0A2P5BNI5_TREOI</name>
<protein>
    <submittedName>
        <fullName evidence="2">Uncharacterized protein</fullName>
    </submittedName>
</protein>
<dbReference type="GO" id="GO:0003700">
    <property type="term" value="F:DNA-binding transcription factor activity"/>
    <property type="evidence" value="ECO:0007669"/>
    <property type="project" value="InterPro"/>
</dbReference>
<dbReference type="InterPro" id="IPR043584">
    <property type="entry name" value="WIP1/2/3/4/5/6"/>
</dbReference>
<feature type="region of interest" description="Disordered" evidence="1">
    <location>
        <begin position="49"/>
        <end position="71"/>
    </location>
</feature>
<dbReference type="GO" id="GO:0005634">
    <property type="term" value="C:nucleus"/>
    <property type="evidence" value="ECO:0007669"/>
    <property type="project" value="TreeGrafter"/>
</dbReference>
<dbReference type="Proteomes" id="UP000237000">
    <property type="component" value="Unassembled WGS sequence"/>
</dbReference>
<reference evidence="3" key="1">
    <citation type="submission" date="2016-06" db="EMBL/GenBank/DDBJ databases">
        <title>Parallel loss of symbiosis genes in relatives of nitrogen-fixing non-legume Parasponia.</title>
        <authorList>
            <person name="Van Velzen R."/>
            <person name="Holmer R."/>
            <person name="Bu F."/>
            <person name="Rutten L."/>
            <person name="Van Zeijl A."/>
            <person name="Liu W."/>
            <person name="Santuari L."/>
            <person name="Cao Q."/>
            <person name="Sharma T."/>
            <person name="Shen D."/>
            <person name="Roswanjaya Y."/>
            <person name="Wardhani T."/>
            <person name="Kalhor M.S."/>
            <person name="Jansen J."/>
            <person name="Van den Hoogen J."/>
            <person name="Gungor B."/>
            <person name="Hartog M."/>
            <person name="Hontelez J."/>
            <person name="Verver J."/>
            <person name="Yang W.-C."/>
            <person name="Schijlen E."/>
            <person name="Repin R."/>
            <person name="Schilthuizen M."/>
            <person name="Schranz E."/>
            <person name="Heidstra R."/>
            <person name="Miyata K."/>
            <person name="Fedorova E."/>
            <person name="Kohlen W."/>
            <person name="Bisseling T."/>
            <person name="Smit S."/>
            <person name="Geurts R."/>
        </authorList>
    </citation>
    <scope>NUCLEOTIDE SEQUENCE [LARGE SCALE GENOMIC DNA]</scope>
    <source>
        <strain evidence="3">cv. RG33-2</strain>
    </source>
</reference>
<dbReference type="OrthoDB" id="1747005at2759"/>
<dbReference type="AlphaFoldDB" id="A0A2P5BNI5"/>
<gene>
    <name evidence="2" type="ORF">TorRG33x02_314820</name>
</gene>
<organism evidence="2 3">
    <name type="scientific">Trema orientale</name>
    <name type="common">Charcoal tree</name>
    <name type="synonym">Celtis orientalis</name>
    <dbReference type="NCBI Taxonomy" id="63057"/>
    <lineage>
        <taxon>Eukaryota</taxon>
        <taxon>Viridiplantae</taxon>
        <taxon>Streptophyta</taxon>
        <taxon>Embryophyta</taxon>
        <taxon>Tracheophyta</taxon>
        <taxon>Spermatophyta</taxon>
        <taxon>Magnoliopsida</taxon>
        <taxon>eudicotyledons</taxon>
        <taxon>Gunneridae</taxon>
        <taxon>Pentapetalae</taxon>
        <taxon>rosids</taxon>
        <taxon>fabids</taxon>
        <taxon>Rosales</taxon>
        <taxon>Cannabaceae</taxon>
        <taxon>Trema</taxon>
    </lineage>
</organism>
<evidence type="ECO:0000256" key="1">
    <source>
        <dbReference type="SAM" id="MobiDB-lite"/>
    </source>
</evidence>
<dbReference type="EMBL" id="JXTC01000487">
    <property type="protein sequence ID" value="PON50352.1"/>
    <property type="molecule type" value="Genomic_DNA"/>
</dbReference>
<dbReference type="PANTHER" id="PTHR45878">
    <property type="entry name" value="ZINC FINGER PROTEIN WIP2"/>
    <property type="match status" value="1"/>
</dbReference>
<proteinExistence type="predicted"/>
<dbReference type="STRING" id="63057.A0A2P5BNI5"/>
<comment type="caution">
    <text evidence="2">The sequence shown here is derived from an EMBL/GenBank/DDBJ whole genome shotgun (WGS) entry which is preliminary data.</text>
</comment>
<dbReference type="InParanoid" id="A0A2P5BNI5"/>
<evidence type="ECO:0000313" key="3">
    <source>
        <dbReference type="Proteomes" id="UP000237000"/>
    </source>
</evidence>
<accession>A0A2P5BNI5</accession>